<dbReference type="Pfam" id="PF01715">
    <property type="entry name" value="IPPT"/>
    <property type="match status" value="1"/>
</dbReference>
<dbReference type="Proteomes" id="UP000638836">
    <property type="component" value="Unassembled WGS sequence"/>
</dbReference>
<dbReference type="InterPro" id="IPR027417">
    <property type="entry name" value="P-loop_NTPase"/>
</dbReference>
<feature type="site" description="Interaction with substrate tRNA" evidence="10">
    <location>
        <position position="107"/>
    </location>
</feature>
<dbReference type="HAMAP" id="MF_00185">
    <property type="entry name" value="IPP_trans"/>
    <property type="match status" value="1"/>
</dbReference>
<evidence type="ECO:0000256" key="1">
    <source>
        <dbReference type="ARBA" id="ARBA00001946"/>
    </source>
</evidence>
<comment type="caution">
    <text evidence="10">Lacks conserved residue(s) required for the propagation of feature annotation.</text>
</comment>
<comment type="similarity">
    <text evidence="3 10 13">Belongs to the IPP transferase family.</text>
</comment>
<evidence type="ECO:0000313" key="14">
    <source>
        <dbReference type="EMBL" id="MBC9824982.1"/>
    </source>
</evidence>
<evidence type="ECO:0000256" key="11">
    <source>
        <dbReference type="RuleBase" id="RU003783"/>
    </source>
</evidence>
<accession>A0ABR7TBC3</accession>
<evidence type="ECO:0000256" key="4">
    <source>
        <dbReference type="ARBA" id="ARBA00022679"/>
    </source>
</evidence>
<dbReference type="EMBL" id="WNJQ01000002">
    <property type="protein sequence ID" value="MBC9824982.1"/>
    <property type="molecule type" value="Genomic_DNA"/>
</dbReference>
<comment type="function">
    <text evidence="2 10 12">Catalyzes the transfer of a dimethylallyl group onto the adenine at position 37 in tRNAs that read codons beginning with uridine, leading to the formation of N6-(dimethylallyl)adenosine (i(6)A).</text>
</comment>
<evidence type="ECO:0000256" key="12">
    <source>
        <dbReference type="RuleBase" id="RU003784"/>
    </source>
</evidence>
<dbReference type="InterPro" id="IPR018022">
    <property type="entry name" value="IPT"/>
</dbReference>
<keyword evidence="15" id="KW-1185">Reference proteome</keyword>
<evidence type="ECO:0000256" key="10">
    <source>
        <dbReference type="HAMAP-Rule" id="MF_00185"/>
    </source>
</evidence>
<comment type="catalytic activity">
    <reaction evidence="9 10 11">
        <text>adenosine(37) in tRNA + dimethylallyl diphosphate = N(6)-dimethylallyladenosine(37) in tRNA + diphosphate</text>
        <dbReference type="Rhea" id="RHEA:26482"/>
        <dbReference type="Rhea" id="RHEA-COMP:10162"/>
        <dbReference type="Rhea" id="RHEA-COMP:10375"/>
        <dbReference type="ChEBI" id="CHEBI:33019"/>
        <dbReference type="ChEBI" id="CHEBI:57623"/>
        <dbReference type="ChEBI" id="CHEBI:74411"/>
        <dbReference type="ChEBI" id="CHEBI:74415"/>
        <dbReference type="EC" id="2.5.1.75"/>
    </reaction>
</comment>
<dbReference type="Gene3D" id="3.40.50.300">
    <property type="entry name" value="P-loop containing nucleotide triphosphate hydrolases"/>
    <property type="match status" value="1"/>
</dbReference>
<comment type="subunit">
    <text evidence="10">Monomer.</text>
</comment>
<dbReference type="Gene3D" id="1.10.20.140">
    <property type="match status" value="1"/>
</dbReference>
<evidence type="ECO:0000313" key="15">
    <source>
        <dbReference type="Proteomes" id="UP000638836"/>
    </source>
</evidence>
<keyword evidence="6 10" id="KW-0547">Nucleotide-binding</keyword>
<dbReference type="NCBIfam" id="TIGR00174">
    <property type="entry name" value="miaA"/>
    <property type="match status" value="1"/>
</dbReference>
<protein>
    <recommendedName>
        <fullName evidence="10">tRNA dimethylallyltransferase</fullName>
        <ecNumber evidence="10">2.5.1.75</ecNumber>
    </recommendedName>
    <alternativeName>
        <fullName evidence="10">Dimethylallyl diphosphate:tRNA dimethylallyltransferase</fullName>
        <shortName evidence="10">DMAPP:tRNA dimethylallyltransferase</shortName>
        <shortName evidence="10">DMATase</shortName>
    </alternativeName>
    <alternativeName>
        <fullName evidence="10">Isopentenyl-diphosphate:tRNA isopentenyltransferase</fullName>
        <shortName evidence="10">IPP transferase</shortName>
        <shortName evidence="10">IPPT</shortName>
        <shortName evidence="10">IPTase</shortName>
    </alternativeName>
</protein>
<proteinExistence type="inferred from homology"/>
<gene>
    <name evidence="10 14" type="primary">miaA</name>
    <name evidence="14" type="ORF">GLO26_03945</name>
</gene>
<dbReference type="InterPro" id="IPR039657">
    <property type="entry name" value="Dimethylallyltransferase"/>
</dbReference>
<organism evidence="14 15">
    <name type="scientific">Carnobacterium inhibens</name>
    <dbReference type="NCBI Taxonomy" id="147709"/>
    <lineage>
        <taxon>Bacteria</taxon>
        <taxon>Bacillati</taxon>
        <taxon>Bacillota</taxon>
        <taxon>Bacilli</taxon>
        <taxon>Lactobacillales</taxon>
        <taxon>Carnobacteriaceae</taxon>
        <taxon>Carnobacterium</taxon>
    </lineage>
</organism>
<dbReference type="GO" id="GO:0052381">
    <property type="term" value="F:tRNA dimethylallyltransferase activity"/>
    <property type="evidence" value="ECO:0007669"/>
    <property type="project" value="UniProtKB-EC"/>
</dbReference>
<feature type="site" description="Interaction with substrate tRNA" evidence="10">
    <location>
        <position position="131"/>
    </location>
</feature>
<evidence type="ECO:0000256" key="8">
    <source>
        <dbReference type="ARBA" id="ARBA00022842"/>
    </source>
</evidence>
<keyword evidence="5 10" id="KW-0819">tRNA processing</keyword>
<dbReference type="PANTHER" id="PTHR11088:SF60">
    <property type="entry name" value="TRNA DIMETHYLALLYLTRANSFERASE"/>
    <property type="match status" value="1"/>
</dbReference>
<reference evidence="14 15" key="1">
    <citation type="journal article" date="2020" name="Microorganisms">
        <title>New Insight into Antimicrobial Compounds from Food and Marine-Sourced Carnobacterium Species through Phenotype and Genome Analyses.</title>
        <authorList>
            <person name="Begrem S."/>
            <person name="Ivaniuk F."/>
            <person name="Gigout-Chevalier F."/>
            <person name="Kolypczuk L."/>
            <person name="Bonnetot S."/>
            <person name="Leroi F."/>
            <person name="Grovel O."/>
            <person name="Delbarre-Ladrat C."/>
            <person name="Passerini D."/>
        </authorList>
    </citation>
    <scope>NUCLEOTIDE SEQUENCE [LARGE SCALE GENOMIC DNA]</scope>
    <source>
        <strain evidence="14 15">MIP2551</strain>
    </source>
</reference>
<evidence type="ECO:0000256" key="7">
    <source>
        <dbReference type="ARBA" id="ARBA00022840"/>
    </source>
</evidence>
<evidence type="ECO:0000256" key="5">
    <source>
        <dbReference type="ARBA" id="ARBA00022694"/>
    </source>
</evidence>
<keyword evidence="7 10" id="KW-0067">ATP-binding</keyword>
<name>A0ABR7TBC3_9LACT</name>
<evidence type="ECO:0000256" key="3">
    <source>
        <dbReference type="ARBA" id="ARBA00005842"/>
    </source>
</evidence>
<dbReference type="EC" id="2.5.1.75" evidence="10"/>
<sequence>MKENKVEKKKIIIIVGPTAVGKTSLSLSLARELNGEIISGDSMQIYRNLTIGTAKVSKEEQGEIPHHLIDEVDVTTPYAVSDFQKRARSLIEDISVKGKVPIIVGGTGLYIESLLYDVTFGGSGENDEAFREAQEAIAVEKGNRYLWEQLNQVDSAAAEKIHFNNRRRIIRALEVYQVTGQLFSSYQSERKEKELLYDAKIIGLTTDREELYSRINLRVEQMFEKGLIEEVKWLYEQQLPDAQAAKGIGYKELFPYLENKITLQEAKEAIQQNSRRYAKRQLTWFKNRLENVEWVDLVSHPEKEQQVVEEVRAFLKK</sequence>
<evidence type="ECO:0000256" key="13">
    <source>
        <dbReference type="RuleBase" id="RU003785"/>
    </source>
</evidence>
<comment type="caution">
    <text evidence="14">The sequence shown here is derived from an EMBL/GenBank/DDBJ whole genome shotgun (WGS) entry which is preliminary data.</text>
</comment>
<comment type="cofactor">
    <cofactor evidence="1 10">
        <name>Mg(2+)</name>
        <dbReference type="ChEBI" id="CHEBI:18420"/>
    </cofactor>
</comment>
<dbReference type="SUPFAM" id="SSF52540">
    <property type="entry name" value="P-loop containing nucleoside triphosphate hydrolases"/>
    <property type="match status" value="2"/>
</dbReference>
<evidence type="ECO:0000256" key="9">
    <source>
        <dbReference type="ARBA" id="ARBA00049563"/>
    </source>
</evidence>
<keyword evidence="8 10" id="KW-0460">Magnesium</keyword>
<feature type="binding site" evidence="10">
    <location>
        <begin position="18"/>
        <end position="23"/>
    </location>
    <ligand>
        <name>substrate</name>
    </ligand>
</feature>
<evidence type="ECO:0000256" key="6">
    <source>
        <dbReference type="ARBA" id="ARBA00022741"/>
    </source>
</evidence>
<evidence type="ECO:0000256" key="2">
    <source>
        <dbReference type="ARBA" id="ARBA00003213"/>
    </source>
</evidence>
<dbReference type="PANTHER" id="PTHR11088">
    <property type="entry name" value="TRNA DIMETHYLALLYLTRANSFERASE"/>
    <property type="match status" value="1"/>
</dbReference>
<feature type="binding site" evidence="10">
    <location>
        <begin position="16"/>
        <end position="23"/>
    </location>
    <ligand>
        <name>ATP</name>
        <dbReference type="ChEBI" id="CHEBI:30616"/>
    </ligand>
</feature>
<dbReference type="RefSeq" id="WP_023178090.1">
    <property type="nucleotide sequence ID" value="NZ_WNJQ01000002.1"/>
</dbReference>
<feature type="region of interest" description="Interaction with substrate tRNA" evidence="10">
    <location>
        <begin position="41"/>
        <end position="44"/>
    </location>
</feature>
<keyword evidence="4 10" id="KW-0808">Transferase</keyword>